<accession>A0A0W1ALQ7</accession>
<organism evidence="1 2">
    <name type="scientific">Legionella waltersii</name>
    <dbReference type="NCBI Taxonomy" id="66969"/>
    <lineage>
        <taxon>Bacteria</taxon>
        <taxon>Pseudomonadati</taxon>
        <taxon>Pseudomonadota</taxon>
        <taxon>Gammaproteobacteria</taxon>
        <taxon>Legionellales</taxon>
        <taxon>Legionellaceae</taxon>
        <taxon>Legionella</taxon>
    </lineage>
</organism>
<proteinExistence type="predicted"/>
<dbReference type="STRING" id="66969.Lwal_0687"/>
<comment type="caution">
    <text evidence="1">The sequence shown here is derived from an EMBL/GenBank/DDBJ whole genome shotgun (WGS) entry which is preliminary data.</text>
</comment>
<dbReference type="EMBL" id="LNZB01000015">
    <property type="protein sequence ID" value="KTD82210.1"/>
    <property type="molecule type" value="Genomic_DNA"/>
</dbReference>
<sequence>MYSLFGRTGHGKKADKNFLEDNRAQRLLISILDGSFEKQVQTWNTSNKTGFVNAVYLVGASTVKMVGLSHKRETVDAVRDVSETSINLPINVIEVLGVHQRLIPERFRPVFNYNMTILTAILKIEQAGFANVLGDSQEANDAYTAKLIEIIRVLIREKGMIPSEEDIAIMRELGGAFSEFIPPAIENNVQPEPTPEPEAEPVADVLENAVDEIIRMVQGLEIEPILEPEAQEQITLPRGYFHLWDKLQKALRDRDNATLSAGLQSLTERFTFKVYAGALISVANDFDVMQSQSIKTKLLDLAVIVREKLEQQHNAEDALKPQNFKGSLFS</sequence>
<name>A0A0W1ALQ7_9GAMM</name>
<keyword evidence="2" id="KW-1185">Reference proteome</keyword>
<evidence type="ECO:0000313" key="2">
    <source>
        <dbReference type="Proteomes" id="UP000054729"/>
    </source>
</evidence>
<dbReference type="AlphaFoldDB" id="A0A0W1ALQ7"/>
<dbReference type="PATRIC" id="fig|66969.6.peg.750"/>
<protein>
    <submittedName>
        <fullName evidence="1">Uncharacterized protein</fullName>
    </submittedName>
</protein>
<dbReference type="RefSeq" id="WP_058479517.1">
    <property type="nucleotide sequence ID" value="NZ_CAAAIQ010000021.1"/>
</dbReference>
<reference evidence="1 2" key="1">
    <citation type="submission" date="2015-11" db="EMBL/GenBank/DDBJ databases">
        <title>Genomic analysis of 38 Legionella species identifies large and diverse effector repertoires.</title>
        <authorList>
            <person name="Burstein D."/>
            <person name="Amaro F."/>
            <person name="Zusman T."/>
            <person name="Lifshitz Z."/>
            <person name="Cohen O."/>
            <person name="Gilbert J.A."/>
            <person name="Pupko T."/>
            <person name="Shuman H.A."/>
            <person name="Segal G."/>
        </authorList>
    </citation>
    <scope>NUCLEOTIDE SEQUENCE [LARGE SCALE GENOMIC DNA]</scope>
    <source>
        <strain evidence="1 2">ATCC 51914</strain>
    </source>
</reference>
<dbReference type="Proteomes" id="UP000054729">
    <property type="component" value="Unassembled WGS sequence"/>
</dbReference>
<evidence type="ECO:0000313" key="1">
    <source>
        <dbReference type="EMBL" id="KTD82210.1"/>
    </source>
</evidence>
<gene>
    <name evidence="1" type="ORF">Lwal_0687</name>
</gene>